<feature type="region of interest" description="Disordered" evidence="1">
    <location>
        <begin position="9"/>
        <end position="40"/>
    </location>
</feature>
<dbReference type="STRING" id="564608.C1MT22"/>
<dbReference type="KEGG" id="mpp:MICPUCDRAFT_68025"/>
<organism evidence="4">
    <name type="scientific">Micromonas pusilla (strain CCMP1545)</name>
    <name type="common">Picoplanktonic green alga</name>
    <dbReference type="NCBI Taxonomy" id="564608"/>
    <lineage>
        <taxon>Eukaryota</taxon>
        <taxon>Viridiplantae</taxon>
        <taxon>Chlorophyta</taxon>
        <taxon>Mamiellophyceae</taxon>
        <taxon>Mamiellales</taxon>
        <taxon>Mamiellaceae</taxon>
        <taxon>Micromonas</taxon>
    </lineage>
</organism>
<dbReference type="EMBL" id="GG663739">
    <property type="protein sequence ID" value="EEH56873.1"/>
    <property type="molecule type" value="Genomic_DNA"/>
</dbReference>
<dbReference type="RefSeq" id="XP_003058418.1">
    <property type="nucleotide sequence ID" value="XM_003058372.1"/>
</dbReference>
<evidence type="ECO:0000256" key="1">
    <source>
        <dbReference type="SAM" id="MobiDB-lite"/>
    </source>
</evidence>
<dbReference type="Gene3D" id="3.40.250.10">
    <property type="entry name" value="Rhodanese-like domain"/>
    <property type="match status" value="1"/>
</dbReference>
<name>C1MT22_MICPC</name>
<dbReference type="CDD" id="cd00158">
    <property type="entry name" value="RHOD"/>
    <property type="match status" value="1"/>
</dbReference>
<accession>C1MT22</accession>
<proteinExistence type="predicted"/>
<evidence type="ECO:0000313" key="3">
    <source>
        <dbReference type="EMBL" id="EEH56873.1"/>
    </source>
</evidence>
<sequence length="247" mass="27413">MLAPRAVLAPRVARASRSSADGKQQPSSARTTTTFFQRARATRRRERALHVMRLYPDAGFVAKVQSKFPAQGVASAEEGRCLWDDGYDILDVRAESEIDHAGKCPNPPAPGAAAGTRVTRACLVHAERRYDPELREKVYAQSGVNPSFMADVEKAFQDKNAKIMVVCGDGRTRATRAVELMRAAGYENVVRLEGGFNLWARAWDQTMRRRNLPGSFSRGFDSPMFADSNVTGEVFNVEWKDATEWAV</sequence>
<reference evidence="3 4" key="1">
    <citation type="journal article" date="2009" name="Science">
        <title>Green evolution and dynamic adaptations revealed by genomes of the marine picoeukaryotes Micromonas.</title>
        <authorList>
            <person name="Worden A.Z."/>
            <person name="Lee J.H."/>
            <person name="Mock T."/>
            <person name="Rouze P."/>
            <person name="Simmons M.P."/>
            <person name="Aerts A.L."/>
            <person name="Allen A.E."/>
            <person name="Cuvelier M.L."/>
            <person name="Derelle E."/>
            <person name="Everett M.V."/>
            <person name="Foulon E."/>
            <person name="Grimwood J."/>
            <person name="Gundlach H."/>
            <person name="Henrissat B."/>
            <person name="Napoli C."/>
            <person name="McDonald S.M."/>
            <person name="Parker M.S."/>
            <person name="Rombauts S."/>
            <person name="Salamov A."/>
            <person name="Von Dassow P."/>
            <person name="Badger J.H."/>
            <person name="Coutinho P.M."/>
            <person name="Demir E."/>
            <person name="Dubchak I."/>
            <person name="Gentemann C."/>
            <person name="Eikrem W."/>
            <person name="Gready J.E."/>
            <person name="John U."/>
            <person name="Lanier W."/>
            <person name="Lindquist E.A."/>
            <person name="Lucas S."/>
            <person name="Mayer K.F."/>
            <person name="Moreau H."/>
            <person name="Not F."/>
            <person name="Otillar R."/>
            <person name="Panaud O."/>
            <person name="Pangilinan J."/>
            <person name="Paulsen I."/>
            <person name="Piegu B."/>
            <person name="Poliakov A."/>
            <person name="Robbens S."/>
            <person name="Schmutz J."/>
            <person name="Toulza E."/>
            <person name="Wyss T."/>
            <person name="Zelensky A."/>
            <person name="Zhou K."/>
            <person name="Armbrust E.V."/>
            <person name="Bhattacharya D."/>
            <person name="Goodenough U.W."/>
            <person name="Van de Peer Y."/>
            <person name="Grigoriev I.V."/>
        </authorList>
    </citation>
    <scope>NUCLEOTIDE SEQUENCE [LARGE SCALE GENOMIC DNA]</scope>
    <source>
        <strain evidence="3 4">CCMP1545</strain>
    </source>
</reference>
<gene>
    <name evidence="3" type="ORF">MICPUCDRAFT_68025</name>
</gene>
<dbReference type="Pfam" id="PF00581">
    <property type="entry name" value="Rhodanese"/>
    <property type="match status" value="1"/>
</dbReference>
<dbReference type="InterPro" id="IPR044684">
    <property type="entry name" value="STR17/STR18/HARC1-like"/>
</dbReference>
<evidence type="ECO:0000313" key="4">
    <source>
        <dbReference type="Proteomes" id="UP000001876"/>
    </source>
</evidence>
<dbReference type="Proteomes" id="UP000001876">
    <property type="component" value="Unassembled WGS sequence"/>
</dbReference>
<dbReference type="GO" id="GO:0003824">
    <property type="term" value="F:catalytic activity"/>
    <property type="evidence" value="ECO:0007669"/>
    <property type="project" value="InterPro"/>
</dbReference>
<dbReference type="SMART" id="SM00450">
    <property type="entry name" value="RHOD"/>
    <property type="match status" value="1"/>
</dbReference>
<dbReference type="SUPFAM" id="SSF52821">
    <property type="entry name" value="Rhodanese/Cell cycle control phosphatase"/>
    <property type="match status" value="1"/>
</dbReference>
<evidence type="ECO:0000259" key="2">
    <source>
        <dbReference type="PROSITE" id="PS50206"/>
    </source>
</evidence>
<keyword evidence="4" id="KW-1185">Reference proteome</keyword>
<feature type="compositionally biased region" description="Low complexity" evidence="1">
    <location>
        <begin position="29"/>
        <end position="39"/>
    </location>
</feature>
<feature type="compositionally biased region" description="Low complexity" evidence="1">
    <location>
        <begin position="9"/>
        <end position="19"/>
    </location>
</feature>
<dbReference type="InterPro" id="IPR036873">
    <property type="entry name" value="Rhodanese-like_dom_sf"/>
</dbReference>
<dbReference type="AlphaFoldDB" id="C1MT22"/>
<dbReference type="PROSITE" id="PS50206">
    <property type="entry name" value="RHODANESE_3"/>
    <property type="match status" value="1"/>
</dbReference>
<dbReference type="GeneID" id="9684223"/>
<dbReference type="PANTHER" id="PTHR44542:SF14">
    <property type="entry name" value="PROTEIN HIGH ARSENIC CONTENT 1, MITOCHONDRIAL-RELATED"/>
    <property type="match status" value="1"/>
</dbReference>
<feature type="domain" description="Rhodanese" evidence="2">
    <location>
        <begin position="126"/>
        <end position="208"/>
    </location>
</feature>
<dbReference type="PANTHER" id="PTHR44542">
    <property type="entry name" value="THIOSULFATE SULFURTRANSFERASE 18"/>
    <property type="match status" value="1"/>
</dbReference>
<protein>
    <submittedName>
        <fullName evidence="3">Predicted protein</fullName>
    </submittedName>
</protein>
<dbReference type="InterPro" id="IPR001763">
    <property type="entry name" value="Rhodanese-like_dom"/>
</dbReference>
<dbReference type="OrthoDB" id="566238at2759"/>